<dbReference type="InterPro" id="IPR051397">
    <property type="entry name" value="Zn-ADH-like_protein"/>
</dbReference>
<reference evidence="6" key="1">
    <citation type="submission" date="2023-07" db="EMBL/GenBank/DDBJ databases">
        <title>30 novel species of actinomycetes from the DSMZ collection.</title>
        <authorList>
            <person name="Nouioui I."/>
        </authorList>
    </citation>
    <scope>NUCLEOTIDE SEQUENCE [LARGE SCALE GENOMIC DNA]</scope>
    <source>
        <strain evidence="6">DSM 41981</strain>
    </source>
</reference>
<evidence type="ECO:0000313" key="5">
    <source>
        <dbReference type="EMBL" id="MDT0440837.1"/>
    </source>
</evidence>
<dbReference type="PANTHER" id="PTHR43677:SF4">
    <property type="entry name" value="QUINONE OXIDOREDUCTASE-LIKE PROTEIN 2"/>
    <property type="match status" value="1"/>
</dbReference>
<feature type="non-terminal residue" evidence="5">
    <location>
        <position position="1"/>
    </location>
</feature>
<evidence type="ECO:0000256" key="3">
    <source>
        <dbReference type="ARBA" id="ARBA00022679"/>
    </source>
</evidence>
<keyword evidence="3" id="KW-0808">Transferase</keyword>
<dbReference type="SMART" id="SM00829">
    <property type="entry name" value="PKS_ER"/>
    <property type="match status" value="1"/>
</dbReference>
<keyword evidence="1" id="KW-0596">Phosphopantetheine</keyword>
<dbReference type="PANTHER" id="PTHR43677">
    <property type="entry name" value="SHORT-CHAIN DEHYDROGENASE/REDUCTASE"/>
    <property type="match status" value="1"/>
</dbReference>
<sequence>FVTAFYALVDVAGVRAGESVLVHAAAGGVGMAAVQVARWLGAEVFATASEAKWGVVRDLGVPEDRIASSRSAEFAARFGAGVDVVVDSLAGELVDASLGLVRPGGRFVELGKADVRDPAEVAAAHDGVMYRAFDLVEAGPERLGAI</sequence>
<dbReference type="InterPro" id="IPR020843">
    <property type="entry name" value="ER"/>
</dbReference>
<feature type="non-terminal residue" evidence="5">
    <location>
        <position position="146"/>
    </location>
</feature>
<dbReference type="SUPFAM" id="SSF51735">
    <property type="entry name" value="NAD(P)-binding Rossmann-fold domains"/>
    <property type="match status" value="1"/>
</dbReference>
<name>A0ABD5F1B9_9ACTN</name>
<dbReference type="RefSeq" id="WP_311639063.1">
    <property type="nucleotide sequence ID" value="NZ_JAVRES010000283.1"/>
</dbReference>
<dbReference type="PROSITE" id="PS01162">
    <property type="entry name" value="QOR_ZETA_CRYSTAL"/>
    <property type="match status" value="1"/>
</dbReference>
<feature type="domain" description="Enoyl reductase (ER)" evidence="4">
    <location>
        <begin position="1"/>
        <end position="146"/>
    </location>
</feature>
<dbReference type="AlphaFoldDB" id="A0ABD5F1B9"/>
<keyword evidence="6" id="KW-1185">Reference proteome</keyword>
<evidence type="ECO:0000256" key="2">
    <source>
        <dbReference type="ARBA" id="ARBA00022553"/>
    </source>
</evidence>
<proteinExistence type="predicted"/>
<dbReference type="CDD" id="cd05195">
    <property type="entry name" value="enoyl_red"/>
    <property type="match status" value="1"/>
</dbReference>
<dbReference type="Pfam" id="PF00107">
    <property type="entry name" value="ADH_zinc_N"/>
    <property type="match status" value="1"/>
</dbReference>
<accession>A0ABD5F1B9</accession>
<keyword evidence="2" id="KW-0597">Phosphoprotein</keyword>
<dbReference type="Gene3D" id="3.90.180.10">
    <property type="entry name" value="Medium-chain alcohol dehydrogenases, catalytic domain"/>
    <property type="match status" value="1"/>
</dbReference>
<dbReference type="InterPro" id="IPR013149">
    <property type="entry name" value="ADH-like_C"/>
</dbReference>
<protein>
    <submittedName>
        <fullName evidence="5">Zinc-binding dehydrogenase</fullName>
    </submittedName>
</protein>
<dbReference type="InterPro" id="IPR002364">
    <property type="entry name" value="Quin_OxRdtase/zeta-crystal_CS"/>
</dbReference>
<dbReference type="InterPro" id="IPR036291">
    <property type="entry name" value="NAD(P)-bd_dom_sf"/>
</dbReference>
<dbReference type="GO" id="GO:0016740">
    <property type="term" value="F:transferase activity"/>
    <property type="evidence" value="ECO:0007669"/>
    <property type="project" value="UniProtKB-KW"/>
</dbReference>
<gene>
    <name evidence="5" type="ORF">RM877_40035</name>
</gene>
<dbReference type="Proteomes" id="UP001183535">
    <property type="component" value="Unassembled WGS sequence"/>
</dbReference>
<dbReference type="FunFam" id="3.40.50.720:FF:000209">
    <property type="entry name" value="Polyketide synthase Pks12"/>
    <property type="match status" value="1"/>
</dbReference>
<comment type="caution">
    <text evidence="5">The sequence shown here is derived from an EMBL/GenBank/DDBJ whole genome shotgun (WGS) entry which is preliminary data.</text>
</comment>
<evidence type="ECO:0000256" key="1">
    <source>
        <dbReference type="ARBA" id="ARBA00022450"/>
    </source>
</evidence>
<evidence type="ECO:0000259" key="4">
    <source>
        <dbReference type="SMART" id="SM00829"/>
    </source>
</evidence>
<evidence type="ECO:0000313" key="6">
    <source>
        <dbReference type="Proteomes" id="UP001183535"/>
    </source>
</evidence>
<organism evidence="5 6">
    <name type="scientific">Streptomyces doudnae</name>
    <dbReference type="NCBI Taxonomy" id="3075536"/>
    <lineage>
        <taxon>Bacteria</taxon>
        <taxon>Bacillati</taxon>
        <taxon>Actinomycetota</taxon>
        <taxon>Actinomycetes</taxon>
        <taxon>Kitasatosporales</taxon>
        <taxon>Streptomycetaceae</taxon>
        <taxon>Streptomyces</taxon>
    </lineage>
</organism>
<dbReference type="EMBL" id="JAVRES010000283">
    <property type="protein sequence ID" value="MDT0440837.1"/>
    <property type="molecule type" value="Genomic_DNA"/>
</dbReference>